<comment type="similarity">
    <text evidence="2">Belongs to the class-V pyridoxal-phosphate-dependent aminotransferase family.</text>
</comment>
<sequence length="359" mass="39367">MPKPKLFIPGPVDIAPETYAAMAEPMIGHRGKDFEELYADIQPDLKKIAGTSRNLYLSTSSAWGVMEAAIRNLVQKKVLNLCCGAFSDKWYGVAKSCGKDAEKIQVEWGEAIDPEAVRAKLAEGGFDTVTLVHNETSTGVMNPLKEIAEVVKSFDDVLLVVDTVSSFSAVPTPMDELGIDVLLAGVQKALALPPGLAVFGVSEAALERARTTEGRGYYFDFLEFEKADAANNTPSTPSIALLYALREKVHSIVEEGLENRYARHEKLNAMLREWGAKHGFENFAPEGHESKTLVCFKNNKDIDVSAFVKAVREKHNLLINGGYGKVKGLTFRLSNMGNETEESIQELINALDDVIPDFL</sequence>
<keyword evidence="3 5" id="KW-0663">Pyridoxal phosphate</keyword>
<dbReference type="AlphaFoldDB" id="A0A1M6EDX5"/>
<dbReference type="InterPro" id="IPR000192">
    <property type="entry name" value="Aminotrans_V_dom"/>
</dbReference>
<dbReference type="Gene3D" id="3.90.1150.10">
    <property type="entry name" value="Aspartate Aminotransferase, domain 1"/>
    <property type="match status" value="1"/>
</dbReference>
<keyword evidence="7" id="KW-0808">Transferase</keyword>
<gene>
    <name evidence="7" type="ORF">SAMN02745181_1004</name>
</gene>
<evidence type="ECO:0000256" key="1">
    <source>
        <dbReference type="ARBA" id="ARBA00001933"/>
    </source>
</evidence>
<dbReference type="OrthoDB" id="389074at2"/>
<dbReference type="PIRSF" id="PIRSF000524">
    <property type="entry name" value="SPT"/>
    <property type="match status" value="1"/>
</dbReference>
<protein>
    <submittedName>
        <fullName evidence="7">Aspartate aminotransferase</fullName>
    </submittedName>
</protein>
<dbReference type="InParanoid" id="A0A1M6EDX5"/>
<dbReference type="Proteomes" id="UP000184510">
    <property type="component" value="Unassembled WGS sequence"/>
</dbReference>
<dbReference type="InterPro" id="IPR015421">
    <property type="entry name" value="PyrdxlP-dep_Trfase_major"/>
</dbReference>
<dbReference type="EMBL" id="FQYR01000002">
    <property type="protein sequence ID" value="SHI83520.1"/>
    <property type="molecule type" value="Genomic_DNA"/>
</dbReference>
<dbReference type="InterPro" id="IPR024169">
    <property type="entry name" value="SP_NH2Trfase/AEP_transaminase"/>
</dbReference>
<dbReference type="RefSeq" id="WP_143158368.1">
    <property type="nucleotide sequence ID" value="NZ_FQYR01000002.1"/>
</dbReference>
<proteinExistence type="inferred from homology"/>
<dbReference type="SUPFAM" id="SSF53383">
    <property type="entry name" value="PLP-dependent transferases"/>
    <property type="match status" value="1"/>
</dbReference>
<evidence type="ECO:0000256" key="3">
    <source>
        <dbReference type="ARBA" id="ARBA00022898"/>
    </source>
</evidence>
<dbReference type="STRING" id="1123071.SAMN02745181_1004"/>
<evidence type="ECO:0000256" key="4">
    <source>
        <dbReference type="PIRSR" id="PIRSR000524-1"/>
    </source>
</evidence>
<dbReference type="PANTHER" id="PTHR21152:SF40">
    <property type="entry name" value="ALANINE--GLYOXYLATE AMINOTRANSFERASE"/>
    <property type="match status" value="1"/>
</dbReference>
<feature type="binding site" evidence="4">
    <location>
        <position position="332"/>
    </location>
    <ligand>
        <name>substrate</name>
    </ligand>
</feature>
<evidence type="ECO:0000256" key="2">
    <source>
        <dbReference type="ARBA" id="ARBA00009236"/>
    </source>
</evidence>
<evidence type="ECO:0000313" key="8">
    <source>
        <dbReference type="Proteomes" id="UP000184510"/>
    </source>
</evidence>
<dbReference type="InterPro" id="IPR015424">
    <property type="entry name" value="PyrdxlP-dep_Trfase"/>
</dbReference>
<dbReference type="Pfam" id="PF00266">
    <property type="entry name" value="Aminotran_5"/>
    <property type="match status" value="1"/>
</dbReference>
<dbReference type="GO" id="GO:0004760">
    <property type="term" value="F:L-serine-pyruvate transaminase activity"/>
    <property type="evidence" value="ECO:0007669"/>
    <property type="project" value="TreeGrafter"/>
</dbReference>
<dbReference type="GO" id="GO:0019265">
    <property type="term" value="P:glycine biosynthetic process, by transamination of glyoxylate"/>
    <property type="evidence" value="ECO:0007669"/>
    <property type="project" value="TreeGrafter"/>
</dbReference>
<evidence type="ECO:0000256" key="5">
    <source>
        <dbReference type="PIRSR" id="PIRSR000524-50"/>
    </source>
</evidence>
<keyword evidence="8" id="KW-1185">Reference proteome</keyword>
<evidence type="ECO:0000259" key="6">
    <source>
        <dbReference type="Pfam" id="PF00266"/>
    </source>
</evidence>
<keyword evidence="7" id="KW-0032">Aminotransferase</keyword>
<reference evidence="7 8" key="1">
    <citation type="submission" date="2016-11" db="EMBL/GenBank/DDBJ databases">
        <authorList>
            <person name="Jaros S."/>
            <person name="Januszkiewicz K."/>
            <person name="Wedrychowicz H."/>
        </authorList>
    </citation>
    <scope>NUCLEOTIDE SEQUENCE [LARGE SCALE GENOMIC DNA]</scope>
    <source>
        <strain evidence="7 8">DSM 18772</strain>
    </source>
</reference>
<name>A0A1M6EDX5_9BACT</name>
<organism evidence="7 8">
    <name type="scientific">Rubritalea squalenifaciens DSM 18772</name>
    <dbReference type="NCBI Taxonomy" id="1123071"/>
    <lineage>
        <taxon>Bacteria</taxon>
        <taxon>Pseudomonadati</taxon>
        <taxon>Verrucomicrobiota</taxon>
        <taxon>Verrucomicrobiia</taxon>
        <taxon>Verrucomicrobiales</taxon>
        <taxon>Rubritaleaceae</taxon>
        <taxon>Rubritalea</taxon>
    </lineage>
</organism>
<comment type="cofactor">
    <cofactor evidence="1 5">
        <name>pyridoxal 5'-phosphate</name>
        <dbReference type="ChEBI" id="CHEBI:597326"/>
    </cofactor>
</comment>
<dbReference type="Gene3D" id="3.40.640.10">
    <property type="entry name" value="Type I PLP-dependent aspartate aminotransferase-like (Major domain)"/>
    <property type="match status" value="1"/>
</dbReference>
<feature type="modified residue" description="N6-(pyridoxal phosphate)lysine" evidence="5">
    <location>
        <position position="188"/>
    </location>
</feature>
<dbReference type="PANTHER" id="PTHR21152">
    <property type="entry name" value="AMINOTRANSFERASE CLASS V"/>
    <property type="match status" value="1"/>
</dbReference>
<accession>A0A1M6EDX5</accession>
<feature type="domain" description="Aminotransferase class V" evidence="6">
    <location>
        <begin position="26"/>
        <end position="322"/>
    </location>
</feature>
<evidence type="ECO:0000313" key="7">
    <source>
        <dbReference type="EMBL" id="SHI83520.1"/>
    </source>
</evidence>
<dbReference type="GO" id="GO:0008453">
    <property type="term" value="F:alanine-glyoxylate transaminase activity"/>
    <property type="evidence" value="ECO:0007669"/>
    <property type="project" value="TreeGrafter"/>
</dbReference>
<dbReference type="InterPro" id="IPR015422">
    <property type="entry name" value="PyrdxlP-dep_Trfase_small"/>
</dbReference>